<sequence length="88" mass="10144">MCQFCSKKERLIKGYLLQEIGDPKIKKKQRRKKFQETRPKSAITGSLQSSVLTNRHGEFSCERQSRVSYCKEKIYGKARLLLTGAAFS</sequence>
<protein>
    <submittedName>
        <fullName evidence="2">Uncharacterized protein</fullName>
    </submittedName>
</protein>
<proteinExistence type="predicted"/>
<organism evidence="2">
    <name type="scientific">Rhizophora mucronata</name>
    <name type="common">Asiatic mangrove</name>
    <dbReference type="NCBI Taxonomy" id="61149"/>
    <lineage>
        <taxon>Eukaryota</taxon>
        <taxon>Viridiplantae</taxon>
        <taxon>Streptophyta</taxon>
        <taxon>Embryophyta</taxon>
        <taxon>Tracheophyta</taxon>
        <taxon>Spermatophyta</taxon>
        <taxon>Magnoliopsida</taxon>
        <taxon>eudicotyledons</taxon>
        <taxon>Gunneridae</taxon>
        <taxon>Pentapetalae</taxon>
        <taxon>rosids</taxon>
        <taxon>fabids</taxon>
        <taxon>Malpighiales</taxon>
        <taxon>Rhizophoraceae</taxon>
        <taxon>Rhizophora</taxon>
    </lineage>
</organism>
<accession>A0A2P2PJ56</accession>
<reference evidence="2" key="1">
    <citation type="submission" date="2018-02" db="EMBL/GenBank/DDBJ databases">
        <title>Rhizophora mucronata_Transcriptome.</title>
        <authorList>
            <person name="Meera S.P."/>
            <person name="Sreeshan A."/>
            <person name="Augustine A."/>
        </authorList>
    </citation>
    <scope>NUCLEOTIDE SEQUENCE</scope>
    <source>
        <tissue evidence="2">Leaf</tissue>
    </source>
</reference>
<dbReference type="EMBL" id="GGEC01074253">
    <property type="protein sequence ID" value="MBX54737.1"/>
    <property type="molecule type" value="Transcribed_RNA"/>
</dbReference>
<feature type="region of interest" description="Disordered" evidence="1">
    <location>
        <begin position="27"/>
        <end position="47"/>
    </location>
</feature>
<evidence type="ECO:0000313" key="2">
    <source>
        <dbReference type="EMBL" id="MBX54737.1"/>
    </source>
</evidence>
<dbReference type="AlphaFoldDB" id="A0A2P2PJ56"/>
<name>A0A2P2PJ56_RHIMU</name>
<evidence type="ECO:0000256" key="1">
    <source>
        <dbReference type="SAM" id="MobiDB-lite"/>
    </source>
</evidence>